<accession>A0A7G1HUF1</accession>
<evidence type="ECO:0000313" key="2">
    <source>
        <dbReference type="Proteomes" id="UP000594042"/>
    </source>
</evidence>
<proteinExistence type="predicted"/>
<organism evidence="1 2">
    <name type="scientific">Coprobacter secundus subsp. similis</name>
    <dbReference type="NCBI Taxonomy" id="2751153"/>
    <lineage>
        <taxon>Bacteria</taxon>
        <taxon>Pseudomonadati</taxon>
        <taxon>Bacteroidota</taxon>
        <taxon>Bacteroidia</taxon>
        <taxon>Bacteroidales</taxon>
        <taxon>Barnesiellaceae</taxon>
        <taxon>Coprobacter</taxon>
    </lineage>
</organism>
<reference evidence="2" key="1">
    <citation type="submission" date="2020-07" db="EMBL/GenBank/DDBJ databases">
        <title>Complete genome sequencing of Coprobacter sp. strain 2CBH44.</title>
        <authorList>
            <person name="Sakamoto M."/>
            <person name="Murakami T."/>
            <person name="Mori H."/>
        </authorList>
    </citation>
    <scope>NUCLEOTIDE SEQUENCE [LARGE SCALE GENOMIC DNA]</scope>
    <source>
        <strain evidence="2">2CBH44</strain>
    </source>
</reference>
<gene>
    <name evidence="1" type="ORF">Cop2CBH44_05040</name>
</gene>
<dbReference type="Proteomes" id="UP000594042">
    <property type="component" value="Chromosome"/>
</dbReference>
<evidence type="ECO:0000313" key="1">
    <source>
        <dbReference type="EMBL" id="BCI62151.1"/>
    </source>
</evidence>
<name>A0A7G1HUF1_9BACT</name>
<protein>
    <submittedName>
        <fullName evidence="1">Uncharacterized protein</fullName>
    </submittedName>
</protein>
<dbReference type="KEGG" id="copr:Cop2CBH44_05040"/>
<dbReference type="EMBL" id="AP023322">
    <property type="protein sequence ID" value="BCI62151.1"/>
    <property type="molecule type" value="Genomic_DNA"/>
</dbReference>
<dbReference type="AlphaFoldDB" id="A0A7G1HUF1"/>
<sequence length="89" mass="10929">MLSGHFYVFFWFFPAFTRQIARFLFMKTEKHPRKGFLNLTRVKFRQVPRGAGQIFLLIYFEIQSTFKFIYKIQKLWKNPNCQKVKKRSL</sequence>
<keyword evidence="2" id="KW-1185">Reference proteome</keyword>